<dbReference type="RefSeq" id="WP_310374875.1">
    <property type="nucleotide sequence ID" value="NZ_JAVDYB010000001.1"/>
</dbReference>
<dbReference type="EMBL" id="JAVDYB010000001">
    <property type="protein sequence ID" value="MDR7280480.1"/>
    <property type="molecule type" value="Genomic_DNA"/>
</dbReference>
<dbReference type="PANTHER" id="PTHR39185">
    <property type="entry name" value="SWARMING MOTILITY PROTEIN SWRD"/>
    <property type="match status" value="1"/>
</dbReference>
<comment type="caution">
    <text evidence="2">The sequence shown here is derived from an EMBL/GenBank/DDBJ whole genome shotgun (WGS) entry which is preliminary data.</text>
</comment>
<keyword evidence="2" id="KW-0966">Cell projection</keyword>
<feature type="compositionally biased region" description="Acidic residues" evidence="1">
    <location>
        <begin position="74"/>
        <end position="84"/>
    </location>
</feature>
<feature type="region of interest" description="Disordered" evidence="1">
    <location>
        <begin position="65"/>
        <end position="98"/>
    </location>
</feature>
<protein>
    <submittedName>
        <fullName evidence="2">Flagellar protein FlbD</fullName>
    </submittedName>
</protein>
<sequence>MILVTRLNGTVFALNPDLVERADCTPDTVVTLVDGTKYIISESVPEFIDLIMDYRAGLIAKAQRLDSAPHQPVDDDPDLTDSDPETTAKVLPLHRKDR</sequence>
<evidence type="ECO:0000256" key="1">
    <source>
        <dbReference type="SAM" id="MobiDB-lite"/>
    </source>
</evidence>
<keyword evidence="2" id="KW-0282">Flagellum</keyword>
<reference evidence="2" key="1">
    <citation type="submission" date="2023-07" db="EMBL/GenBank/DDBJ databases">
        <title>Sequencing the genomes of 1000 actinobacteria strains.</title>
        <authorList>
            <person name="Klenk H.-P."/>
        </authorList>
    </citation>
    <scope>NUCLEOTIDE SEQUENCE</scope>
    <source>
        <strain evidence="2">DSM 44707</strain>
    </source>
</reference>
<evidence type="ECO:0000313" key="2">
    <source>
        <dbReference type="EMBL" id="MDR7280480.1"/>
    </source>
</evidence>
<keyword evidence="2" id="KW-0969">Cilium</keyword>
<keyword evidence="3" id="KW-1185">Reference proteome</keyword>
<organism evidence="2 3">
    <name type="scientific">Catenuloplanes atrovinosus</name>
    <dbReference type="NCBI Taxonomy" id="137266"/>
    <lineage>
        <taxon>Bacteria</taxon>
        <taxon>Bacillati</taxon>
        <taxon>Actinomycetota</taxon>
        <taxon>Actinomycetes</taxon>
        <taxon>Micromonosporales</taxon>
        <taxon>Micromonosporaceae</taxon>
        <taxon>Catenuloplanes</taxon>
    </lineage>
</organism>
<dbReference type="PANTHER" id="PTHR39185:SF1">
    <property type="entry name" value="SWARMING MOTILITY PROTEIN SWRD"/>
    <property type="match status" value="1"/>
</dbReference>
<accession>A0AAE3YXN1</accession>
<gene>
    <name evidence="2" type="ORF">J2S41_007258</name>
</gene>
<proteinExistence type="predicted"/>
<dbReference type="AlphaFoldDB" id="A0AAE3YXN1"/>
<name>A0AAE3YXN1_9ACTN</name>
<evidence type="ECO:0000313" key="3">
    <source>
        <dbReference type="Proteomes" id="UP001183643"/>
    </source>
</evidence>
<dbReference type="InterPro" id="IPR009384">
    <property type="entry name" value="SwrD-like"/>
</dbReference>
<dbReference type="Proteomes" id="UP001183643">
    <property type="component" value="Unassembled WGS sequence"/>
</dbReference>
<dbReference type="Pfam" id="PF06289">
    <property type="entry name" value="FlbD"/>
    <property type="match status" value="1"/>
</dbReference>